<dbReference type="InterPro" id="IPR007221">
    <property type="entry name" value="MreC"/>
</dbReference>
<sequence>MKSIFRRDPSFQLRVFFAVIFALILIVVDYNFKFLNLVRSYLNTLFNPFYLLSNSPRKLIGDLSENFFLKKKLQFENKLLRKELFIRKANNLLFDQIKQENSRLRELLGSPLRKNEHVVITQVISRVNTPYRDQVLIDKGSNNGVFEGQVVISDKGVIGQVVSVSKFNSRVLLICDASHALPVQVLRNDVRIILLSSGCVDNILFGFLPEHVDIYIGDVLVTSSLGGRFPEGYPVGIVSNINHDIQRAQTIINVKPSAELQRLRYLLLLWDDSNKHKTTLLPYDINKAANERLMNSVR</sequence>
<evidence type="ECO:0000313" key="8">
    <source>
        <dbReference type="Proteomes" id="UP000242301"/>
    </source>
</evidence>
<dbReference type="STRING" id="1715285.SOFFGTOCOR_0157"/>
<dbReference type="Gene3D" id="2.40.10.350">
    <property type="entry name" value="Rod shape-determining protein MreC, domain 2"/>
    <property type="match status" value="1"/>
</dbReference>
<evidence type="ECO:0000256" key="5">
    <source>
        <dbReference type="SAM" id="Phobius"/>
    </source>
</evidence>
<proteinExistence type="inferred from homology"/>
<keyword evidence="3 4" id="KW-0133">Cell shape</keyword>
<evidence type="ECO:0000313" key="7">
    <source>
        <dbReference type="EMBL" id="CRK85597.1"/>
    </source>
</evidence>
<evidence type="ECO:0000256" key="4">
    <source>
        <dbReference type="PIRNR" id="PIRNR038471"/>
    </source>
</evidence>
<dbReference type="EMBL" id="CVRF01000001">
    <property type="protein sequence ID" value="CRK85597.1"/>
    <property type="molecule type" value="Genomic_DNA"/>
</dbReference>
<dbReference type="AlphaFoldDB" id="A0A0M6W8C6"/>
<accession>A0A0M6W8C6</accession>
<name>A0A0M6W8C6_9GAMM</name>
<organism evidence="7 8">
    <name type="scientific">Candidatus Providencia siddallii</name>
    <dbReference type="NCBI Taxonomy" id="1715285"/>
    <lineage>
        <taxon>Bacteria</taxon>
        <taxon>Pseudomonadati</taxon>
        <taxon>Pseudomonadota</taxon>
        <taxon>Gammaproteobacteria</taxon>
        <taxon>Enterobacterales</taxon>
        <taxon>Morganellaceae</taxon>
        <taxon>Providencia</taxon>
    </lineage>
</organism>
<dbReference type="Proteomes" id="UP000242301">
    <property type="component" value="Unassembled WGS sequence"/>
</dbReference>
<dbReference type="NCBIfam" id="TIGR00219">
    <property type="entry name" value="mreC"/>
    <property type="match status" value="1"/>
</dbReference>
<evidence type="ECO:0000259" key="6">
    <source>
        <dbReference type="Pfam" id="PF04085"/>
    </source>
</evidence>
<dbReference type="GO" id="GO:0008360">
    <property type="term" value="P:regulation of cell shape"/>
    <property type="evidence" value="ECO:0007669"/>
    <property type="project" value="UniProtKB-KW"/>
</dbReference>
<dbReference type="InterPro" id="IPR042177">
    <property type="entry name" value="Cell/Rod_1"/>
</dbReference>
<comment type="similarity">
    <text evidence="1 4">Belongs to the MreC family.</text>
</comment>
<gene>
    <name evidence="7" type="ORF">SOFFGTOCOR_0157</name>
</gene>
<dbReference type="FunFam" id="2.40.10.340:FF:000001">
    <property type="entry name" value="Cell shape-determining protein MreC"/>
    <property type="match status" value="1"/>
</dbReference>
<dbReference type="PIRSF" id="PIRSF038471">
    <property type="entry name" value="MreC"/>
    <property type="match status" value="1"/>
</dbReference>
<feature type="domain" description="Rod shape-determining protein MreC beta-barrel core" evidence="6">
    <location>
        <begin position="123"/>
        <end position="270"/>
    </location>
</feature>
<keyword evidence="5" id="KW-0472">Membrane</keyword>
<evidence type="ECO:0000256" key="1">
    <source>
        <dbReference type="ARBA" id="ARBA00009369"/>
    </source>
</evidence>
<dbReference type="Pfam" id="PF04085">
    <property type="entry name" value="MreC"/>
    <property type="match status" value="1"/>
</dbReference>
<evidence type="ECO:0000256" key="2">
    <source>
        <dbReference type="ARBA" id="ARBA00013855"/>
    </source>
</evidence>
<reference evidence="8" key="1">
    <citation type="submission" date="2015-05" db="EMBL/GenBank/DDBJ databases">
        <authorList>
            <person name="Manzano-Marin A."/>
        </authorList>
    </citation>
    <scope>NUCLEOTIDE SEQUENCE [LARGE SCALE GENOMIC DNA]</scope>
    <source>
        <strain evidence="8">officinalis</strain>
    </source>
</reference>
<protein>
    <recommendedName>
        <fullName evidence="2 4">Cell shape-determining protein MreC</fullName>
    </recommendedName>
    <alternativeName>
        <fullName evidence="4">Cell shape protein MreC</fullName>
    </alternativeName>
</protein>
<dbReference type="InterPro" id="IPR055342">
    <property type="entry name" value="MreC_beta-barrel_core"/>
</dbReference>
<dbReference type="PANTHER" id="PTHR34138">
    <property type="entry name" value="CELL SHAPE-DETERMINING PROTEIN MREC"/>
    <property type="match status" value="1"/>
</dbReference>
<keyword evidence="5" id="KW-1133">Transmembrane helix</keyword>
<comment type="function">
    <text evidence="4">Involved in formation and maintenance of cell shape.</text>
</comment>
<keyword evidence="8" id="KW-1185">Reference proteome</keyword>
<dbReference type="Gene3D" id="2.40.10.340">
    <property type="entry name" value="Rod shape-determining protein MreC, domain 1"/>
    <property type="match status" value="1"/>
</dbReference>
<dbReference type="PANTHER" id="PTHR34138:SF1">
    <property type="entry name" value="CELL SHAPE-DETERMINING PROTEIN MREC"/>
    <property type="match status" value="1"/>
</dbReference>
<keyword evidence="5" id="KW-0812">Transmembrane</keyword>
<dbReference type="GO" id="GO:0005886">
    <property type="term" value="C:plasma membrane"/>
    <property type="evidence" value="ECO:0007669"/>
    <property type="project" value="TreeGrafter"/>
</dbReference>
<dbReference type="InterPro" id="IPR042175">
    <property type="entry name" value="Cell/Rod_MreC_2"/>
</dbReference>
<evidence type="ECO:0000256" key="3">
    <source>
        <dbReference type="ARBA" id="ARBA00022960"/>
    </source>
</evidence>
<feature type="transmembrane region" description="Helical" evidence="5">
    <location>
        <begin position="12"/>
        <end position="32"/>
    </location>
</feature>